<dbReference type="Proteomes" id="UP000002866">
    <property type="component" value="Chromosome 3"/>
</dbReference>
<keyword evidence="4" id="KW-1185">Reference proteome</keyword>
<dbReference type="EMBL" id="HE806318">
    <property type="protein sequence ID" value="CCH59954.1"/>
    <property type="molecule type" value="Genomic_DNA"/>
</dbReference>
<sequence>MRNRTRPGHKSPYTHQIWSPHIVLDRSSRTVFPDADGTRPGNFSEKNSQEDKSTHLQHHDTGNTSSRKCFLMWPAGILRTSGNKVDPFCHVSFPVMLLCNSFRFRKFTKSFANRSASLLILYVNLSLGYCLSPLCLFIFICGIPTFRMARCFFLIGYFPLWRCITISIN</sequence>
<feature type="transmembrane region" description="Helical" evidence="2">
    <location>
        <begin position="119"/>
        <end position="140"/>
    </location>
</feature>
<proteinExistence type="predicted"/>
<dbReference type="InParanoid" id="I2H0Q2"/>
<dbReference type="GeneID" id="14494934"/>
<dbReference type="HOGENOM" id="CLU_1579556_0_0_1"/>
<name>I2H0Q2_HENB6</name>
<keyword evidence="2" id="KW-1133">Transmembrane helix</keyword>
<evidence type="ECO:0000256" key="2">
    <source>
        <dbReference type="SAM" id="Phobius"/>
    </source>
</evidence>
<reference evidence="3 4" key="1">
    <citation type="journal article" date="2011" name="Proc. Natl. Acad. Sci. U.S.A.">
        <title>Evolutionary erosion of yeast sex chromosomes by mating-type switching accidents.</title>
        <authorList>
            <person name="Gordon J.L."/>
            <person name="Armisen D."/>
            <person name="Proux-Wera E."/>
            <person name="Oheigeartaigh S.S."/>
            <person name="Byrne K.P."/>
            <person name="Wolfe K.H."/>
        </authorList>
    </citation>
    <scope>NUCLEOTIDE SEQUENCE [LARGE SCALE GENOMIC DNA]</scope>
    <source>
        <strain evidence="4">ATCC 34711 / CBS 6284 / DSM 70876 / NBRC 10599 / NRRL Y-10934 / UCD 77-7</strain>
    </source>
</reference>
<organism evidence="3 4">
    <name type="scientific">Henningerozyma blattae (strain ATCC 34711 / CBS 6284 / DSM 70876 / NBRC 10599 / NRRL Y-10934 / UCD 77-7)</name>
    <name type="common">Yeast</name>
    <name type="synonym">Tetrapisispora blattae</name>
    <dbReference type="NCBI Taxonomy" id="1071380"/>
    <lineage>
        <taxon>Eukaryota</taxon>
        <taxon>Fungi</taxon>
        <taxon>Dikarya</taxon>
        <taxon>Ascomycota</taxon>
        <taxon>Saccharomycotina</taxon>
        <taxon>Saccharomycetes</taxon>
        <taxon>Saccharomycetales</taxon>
        <taxon>Saccharomycetaceae</taxon>
        <taxon>Henningerozyma</taxon>
    </lineage>
</organism>
<accession>I2H0Q2</accession>
<protein>
    <submittedName>
        <fullName evidence="3">Uncharacterized protein</fullName>
    </submittedName>
</protein>
<evidence type="ECO:0000256" key="1">
    <source>
        <dbReference type="SAM" id="MobiDB-lite"/>
    </source>
</evidence>
<dbReference type="AlphaFoldDB" id="I2H0Q2"/>
<keyword evidence="2" id="KW-0812">Transmembrane</keyword>
<keyword evidence="2" id="KW-0472">Membrane</keyword>
<evidence type="ECO:0000313" key="3">
    <source>
        <dbReference type="EMBL" id="CCH59954.1"/>
    </source>
</evidence>
<evidence type="ECO:0000313" key="4">
    <source>
        <dbReference type="Proteomes" id="UP000002866"/>
    </source>
</evidence>
<dbReference type="KEGG" id="tbl:TBLA_0C01390"/>
<gene>
    <name evidence="3" type="primary">TBLA0C01390</name>
    <name evidence="3" type="ORF">TBLA_0C01390</name>
</gene>
<feature type="region of interest" description="Disordered" evidence="1">
    <location>
        <begin position="33"/>
        <end position="65"/>
    </location>
</feature>
<feature type="compositionally biased region" description="Basic and acidic residues" evidence="1">
    <location>
        <begin position="47"/>
        <end position="61"/>
    </location>
</feature>
<dbReference type="RefSeq" id="XP_004179473.1">
    <property type="nucleotide sequence ID" value="XM_004179425.1"/>
</dbReference>